<name>A0A4C1XSF5_EUMVA</name>
<proteinExistence type="predicted"/>
<keyword evidence="2" id="KW-1185">Reference proteome</keyword>
<dbReference type="EMBL" id="BGZK01000971">
    <property type="protein sequence ID" value="GBP66886.1"/>
    <property type="molecule type" value="Genomic_DNA"/>
</dbReference>
<evidence type="ECO:0000313" key="2">
    <source>
        <dbReference type="Proteomes" id="UP000299102"/>
    </source>
</evidence>
<reference evidence="1 2" key="1">
    <citation type="journal article" date="2019" name="Commun. Biol.">
        <title>The bagworm genome reveals a unique fibroin gene that provides high tensile strength.</title>
        <authorList>
            <person name="Kono N."/>
            <person name="Nakamura H."/>
            <person name="Ohtoshi R."/>
            <person name="Tomita M."/>
            <person name="Numata K."/>
            <person name="Arakawa K."/>
        </authorList>
    </citation>
    <scope>NUCLEOTIDE SEQUENCE [LARGE SCALE GENOMIC DNA]</scope>
</reference>
<dbReference type="Proteomes" id="UP000299102">
    <property type="component" value="Unassembled WGS sequence"/>
</dbReference>
<sequence>MANSSLNLDALLLMPTYISVKEGKKNGRRSTKEYDINTGNEFLNEVVEIRHVSNSPLARSEPARQAAFVILSRWWEAPDVTAQRRHARLMARVCRCQAGRRRAAAVIKVSADAQRGTL</sequence>
<gene>
    <name evidence="1" type="ORF">EVAR_60943_1</name>
</gene>
<comment type="caution">
    <text evidence="1">The sequence shown here is derived from an EMBL/GenBank/DDBJ whole genome shotgun (WGS) entry which is preliminary data.</text>
</comment>
<accession>A0A4C1XSF5</accession>
<organism evidence="1 2">
    <name type="scientific">Eumeta variegata</name>
    <name type="common">Bagworm moth</name>
    <name type="synonym">Eumeta japonica</name>
    <dbReference type="NCBI Taxonomy" id="151549"/>
    <lineage>
        <taxon>Eukaryota</taxon>
        <taxon>Metazoa</taxon>
        <taxon>Ecdysozoa</taxon>
        <taxon>Arthropoda</taxon>
        <taxon>Hexapoda</taxon>
        <taxon>Insecta</taxon>
        <taxon>Pterygota</taxon>
        <taxon>Neoptera</taxon>
        <taxon>Endopterygota</taxon>
        <taxon>Lepidoptera</taxon>
        <taxon>Glossata</taxon>
        <taxon>Ditrysia</taxon>
        <taxon>Tineoidea</taxon>
        <taxon>Psychidae</taxon>
        <taxon>Oiketicinae</taxon>
        <taxon>Eumeta</taxon>
    </lineage>
</organism>
<protein>
    <submittedName>
        <fullName evidence="1">Uncharacterized protein</fullName>
    </submittedName>
</protein>
<dbReference type="AlphaFoldDB" id="A0A4C1XSF5"/>
<evidence type="ECO:0000313" key="1">
    <source>
        <dbReference type="EMBL" id="GBP66886.1"/>
    </source>
</evidence>